<dbReference type="WBParaSite" id="JU765_v2.g18969.t1">
    <property type="protein sequence ID" value="JU765_v2.g18969.t1"/>
    <property type="gene ID" value="JU765_v2.g18969"/>
</dbReference>
<organism evidence="1 2">
    <name type="scientific">Panagrolaimus sp. JU765</name>
    <dbReference type="NCBI Taxonomy" id="591449"/>
    <lineage>
        <taxon>Eukaryota</taxon>
        <taxon>Metazoa</taxon>
        <taxon>Ecdysozoa</taxon>
        <taxon>Nematoda</taxon>
        <taxon>Chromadorea</taxon>
        <taxon>Rhabditida</taxon>
        <taxon>Tylenchina</taxon>
        <taxon>Panagrolaimomorpha</taxon>
        <taxon>Panagrolaimoidea</taxon>
        <taxon>Panagrolaimidae</taxon>
        <taxon>Panagrolaimus</taxon>
    </lineage>
</organism>
<evidence type="ECO:0000313" key="1">
    <source>
        <dbReference type="Proteomes" id="UP000887576"/>
    </source>
</evidence>
<protein>
    <submittedName>
        <fullName evidence="2">Secreted protein</fullName>
    </submittedName>
</protein>
<accession>A0AC34QT41</accession>
<proteinExistence type="predicted"/>
<dbReference type="Proteomes" id="UP000887576">
    <property type="component" value="Unplaced"/>
</dbReference>
<sequence length="282" mass="30627">MKSFAVIFGFVAVFHLGSAGLPHLVGISDQKTLNVIDETQSRSFPLIEFDEELEEIPIVAAGSPLSAGSPLCDYPAFTALFTQWTIDAGLDQSVNYTNNGLALKAAVNKVLSSFDATDSNGAALALDKFCIAQRMFFQKLGVEQISGCINAAALLSYGYKRGPAYQTWQVLSQLNFQCGAAFSTYSSMVGQYLTVKNASSADLDLCGEQFIANLFNRTISGTNHGCLAMQIYNHCNAKVYYNAVQNLDLAWAVCESSRRANALTLPDCPDPKWFCQISQLTT</sequence>
<reference evidence="2" key="1">
    <citation type="submission" date="2022-11" db="UniProtKB">
        <authorList>
            <consortium name="WormBaseParasite"/>
        </authorList>
    </citation>
    <scope>IDENTIFICATION</scope>
</reference>
<name>A0AC34QT41_9BILA</name>
<evidence type="ECO:0000313" key="2">
    <source>
        <dbReference type="WBParaSite" id="JU765_v2.g18969.t1"/>
    </source>
</evidence>